<dbReference type="Gene3D" id="3.30.465.10">
    <property type="match status" value="1"/>
</dbReference>
<reference evidence="2" key="1">
    <citation type="submission" date="2021-01" db="EMBL/GenBank/DDBJ databases">
        <title>Whole genome shotgun sequence of Rhizocola hellebori NBRC 109834.</title>
        <authorList>
            <person name="Komaki H."/>
            <person name="Tamura T."/>
        </authorList>
    </citation>
    <scope>NUCLEOTIDE SEQUENCE</scope>
    <source>
        <strain evidence="2">NBRC 109834</strain>
    </source>
</reference>
<dbReference type="InterPro" id="IPR016169">
    <property type="entry name" value="FAD-bd_PCMH_sub2"/>
</dbReference>
<dbReference type="PANTHER" id="PTHR11748">
    <property type="entry name" value="D-LACTATE DEHYDROGENASE"/>
    <property type="match status" value="1"/>
</dbReference>
<dbReference type="SUPFAM" id="SSF56176">
    <property type="entry name" value="FAD-binding/transporter-associated domain-like"/>
    <property type="match status" value="1"/>
</dbReference>
<protein>
    <submittedName>
        <fullName evidence="2">Dehydrogenase</fullName>
    </submittedName>
</protein>
<evidence type="ECO:0000313" key="2">
    <source>
        <dbReference type="EMBL" id="GIH06436.1"/>
    </source>
</evidence>
<dbReference type="EMBL" id="BONY01000027">
    <property type="protein sequence ID" value="GIH06436.1"/>
    <property type="molecule type" value="Genomic_DNA"/>
</dbReference>
<gene>
    <name evidence="2" type="ORF">Rhe02_45030</name>
</gene>
<keyword evidence="3" id="KW-1185">Reference proteome</keyword>
<dbReference type="GO" id="GO:0008720">
    <property type="term" value="F:D-lactate dehydrogenase (NAD+) activity"/>
    <property type="evidence" value="ECO:0007669"/>
    <property type="project" value="TreeGrafter"/>
</dbReference>
<dbReference type="GO" id="GO:1903457">
    <property type="term" value="P:lactate catabolic process"/>
    <property type="evidence" value="ECO:0007669"/>
    <property type="project" value="TreeGrafter"/>
</dbReference>
<dbReference type="PROSITE" id="PS51387">
    <property type="entry name" value="FAD_PCMH"/>
    <property type="match status" value="1"/>
</dbReference>
<dbReference type="PANTHER" id="PTHR11748:SF119">
    <property type="entry name" value="D-2-HYDROXYGLUTARATE DEHYDROGENASE"/>
    <property type="match status" value="1"/>
</dbReference>
<dbReference type="Proteomes" id="UP000612899">
    <property type="component" value="Unassembled WGS sequence"/>
</dbReference>
<dbReference type="GO" id="GO:0004458">
    <property type="term" value="F:D-lactate dehydrogenase (cytochrome) activity"/>
    <property type="evidence" value="ECO:0007669"/>
    <property type="project" value="TreeGrafter"/>
</dbReference>
<proteinExistence type="predicted"/>
<evidence type="ECO:0000313" key="3">
    <source>
        <dbReference type="Proteomes" id="UP000612899"/>
    </source>
</evidence>
<dbReference type="InterPro" id="IPR036318">
    <property type="entry name" value="FAD-bd_PCMH-like_sf"/>
</dbReference>
<dbReference type="GO" id="GO:0071949">
    <property type="term" value="F:FAD binding"/>
    <property type="evidence" value="ECO:0007669"/>
    <property type="project" value="InterPro"/>
</dbReference>
<feature type="domain" description="FAD-binding PCMH-type" evidence="1">
    <location>
        <begin position="59"/>
        <end position="230"/>
    </location>
</feature>
<organism evidence="2 3">
    <name type="scientific">Rhizocola hellebori</name>
    <dbReference type="NCBI Taxonomy" id="1392758"/>
    <lineage>
        <taxon>Bacteria</taxon>
        <taxon>Bacillati</taxon>
        <taxon>Actinomycetota</taxon>
        <taxon>Actinomycetes</taxon>
        <taxon>Micromonosporales</taxon>
        <taxon>Micromonosporaceae</taxon>
        <taxon>Rhizocola</taxon>
    </lineage>
</organism>
<dbReference type="AlphaFoldDB" id="A0A8J3Q9J7"/>
<evidence type="ECO:0000259" key="1">
    <source>
        <dbReference type="PROSITE" id="PS51387"/>
    </source>
</evidence>
<accession>A0A8J3Q9J7</accession>
<name>A0A8J3Q9J7_9ACTN</name>
<comment type="caution">
    <text evidence="2">The sequence shown here is derived from an EMBL/GenBank/DDBJ whole genome shotgun (WGS) entry which is preliminary data.</text>
</comment>
<dbReference type="Pfam" id="PF01565">
    <property type="entry name" value="FAD_binding_4"/>
    <property type="match status" value="1"/>
</dbReference>
<dbReference type="InterPro" id="IPR006094">
    <property type="entry name" value="Oxid_FAD_bind_N"/>
</dbReference>
<sequence>MAETAAAASRLAPSPATVASLTAALIKALGAQRVSTVEAARRAASTDFAHLSPILTAALPARPADVVAYPGSPAELVEAVRIASEHGVPIVPRGRGTGNYGQAVPLAAGLVIDLTGLESVLDVGQGWIHAQAGATFVALEAAARRRGQEIAIQPTTVGSTIGGFLAGGAGGIGSIENGWLWDGFVLALDTVTCPPGPAAVTLVGEQCSAFLHAYGVTGIIAAATVKLTPAREWLAVIASFASFADAVQVGQSLLELEPAARLVSLDDPALVGLYPPDEALPADRYSLRAVIEVSAREAVLDLVKTHGGTAESVTPDAIGYLSTLSFNHVTLRAKRSRPELCHLQVSGEALVTQPQRVREALPGAMLHLDGMRLSPDPAAPRRGRGFGGLLLSPFHDTATLYDGIARLQELGVHVVDPHTWLLGGPALPGIRAAAAHNDPRGLLNPGKLP</sequence>
<dbReference type="InterPro" id="IPR016166">
    <property type="entry name" value="FAD-bd_PCMH"/>
</dbReference>